<organism evidence="2 3">
    <name type="scientific">Westerdykella ornata</name>
    <dbReference type="NCBI Taxonomy" id="318751"/>
    <lineage>
        <taxon>Eukaryota</taxon>
        <taxon>Fungi</taxon>
        <taxon>Dikarya</taxon>
        <taxon>Ascomycota</taxon>
        <taxon>Pezizomycotina</taxon>
        <taxon>Dothideomycetes</taxon>
        <taxon>Pleosporomycetidae</taxon>
        <taxon>Pleosporales</taxon>
        <taxon>Sporormiaceae</taxon>
        <taxon>Westerdykella</taxon>
    </lineage>
</organism>
<sequence length="94" mass="10638">MVDGAISFVMIPLSFAYFSCVCLHMVYCITVFFRRYGLLMGGAPTGQKAMRWTSDTSVILLAIDEDMFTSVYHAYKWHSNVYVLSYQLPTTATS</sequence>
<feature type="transmembrane region" description="Helical" evidence="1">
    <location>
        <begin position="6"/>
        <end position="33"/>
    </location>
</feature>
<gene>
    <name evidence="2" type="ORF">EI97DRAFT_165639</name>
</gene>
<protein>
    <submittedName>
        <fullName evidence="2">Uncharacterized protein</fullName>
    </submittedName>
</protein>
<keyword evidence="1" id="KW-1133">Transmembrane helix</keyword>
<dbReference type="AlphaFoldDB" id="A0A6A6JB92"/>
<dbReference type="RefSeq" id="XP_033650787.1">
    <property type="nucleotide sequence ID" value="XM_033793388.1"/>
</dbReference>
<dbReference type="EMBL" id="ML986512">
    <property type="protein sequence ID" value="KAF2273248.1"/>
    <property type="molecule type" value="Genomic_DNA"/>
</dbReference>
<evidence type="ECO:0000256" key="1">
    <source>
        <dbReference type="SAM" id="Phobius"/>
    </source>
</evidence>
<proteinExistence type="predicted"/>
<keyword evidence="1" id="KW-0472">Membrane</keyword>
<evidence type="ECO:0000313" key="3">
    <source>
        <dbReference type="Proteomes" id="UP000800097"/>
    </source>
</evidence>
<evidence type="ECO:0000313" key="2">
    <source>
        <dbReference type="EMBL" id="KAF2273248.1"/>
    </source>
</evidence>
<dbReference type="Proteomes" id="UP000800097">
    <property type="component" value="Unassembled WGS sequence"/>
</dbReference>
<keyword evidence="3" id="KW-1185">Reference proteome</keyword>
<dbReference type="GeneID" id="54546563"/>
<keyword evidence="1" id="KW-0812">Transmembrane</keyword>
<reference evidence="2" key="1">
    <citation type="journal article" date="2020" name="Stud. Mycol.">
        <title>101 Dothideomycetes genomes: a test case for predicting lifestyles and emergence of pathogens.</title>
        <authorList>
            <person name="Haridas S."/>
            <person name="Albert R."/>
            <person name="Binder M."/>
            <person name="Bloem J."/>
            <person name="Labutti K."/>
            <person name="Salamov A."/>
            <person name="Andreopoulos B."/>
            <person name="Baker S."/>
            <person name="Barry K."/>
            <person name="Bills G."/>
            <person name="Bluhm B."/>
            <person name="Cannon C."/>
            <person name="Castanera R."/>
            <person name="Culley D."/>
            <person name="Daum C."/>
            <person name="Ezra D."/>
            <person name="Gonzalez J."/>
            <person name="Henrissat B."/>
            <person name="Kuo A."/>
            <person name="Liang C."/>
            <person name="Lipzen A."/>
            <person name="Lutzoni F."/>
            <person name="Magnuson J."/>
            <person name="Mondo S."/>
            <person name="Nolan M."/>
            <person name="Ohm R."/>
            <person name="Pangilinan J."/>
            <person name="Park H.-J."/>
            <person name="Ramirez L."/>
            <person name="Alfaro M."/>
            <person name="Sun H."/>
            <person name="Tritt A."/>
            <person name="Yoshinaga Y."/>
            <person name="Zwiers L.-H."/>
            <person name="Turgeon B."/>
            <person name="Goodwin S."/>
            <person name="Spatafora J."/>
            <person name="Crous P."/>
            <person name="Grigoriev I."/>
        </authorList>
    </citation>
    <scope>NUCLEOTIDE SEQUENCE</scope>
    <source>
        <strain evidence="2">CBS 379.55</strain>
    </source>
</reference>
<accession>A0A6A6JB92</accession>
<name>A0A6A6JB92_WESOR</name>